<comment type="catalytic activity">
    <reaction evidence="1">
        <text>ATP + protein L-histidine = ADP + protein N-phospho-L-histidine.</text>
        <dbReference type="EC" id="2.7.13.3"/>
    </reaction>
</comment>
<dbReference type="NCBIfam" id="TIGR00229">
    <property type="entry name" value="sensory_box"/>
    <property type="match status" value="2"/>
</dbReference>
<evidence type="ECO:0000256" key="7">
    <source>
        <dbReference type="SAM" id="Coils"/>
    </source>
</evidence>
<feature type="coiled-coil region" evidence="7">
    <location>
        <begin position="486"/>
        <end position="515"/>
    </location>
</feature>
<evidence type="ECO:0000256" key="4">
    <source>
        <dbReference type="ARBA" id="ARBA00022679"/>
    </source>
</evidence>
<dbReference type="GO" id="GO:0009927">
    <property type="term" value="F:histidine phosphotransfer kinase activity"/>
    <property type="evidence" value="ECO:0007669"/>
    <property type="project" value="TreeGrafter"/>
</dbReference>
<feature type="domain" description="PAS" evidence="11">
    <location>
        <begin position="250"/>
        <end position="308"/>
    </location>
</feature>
<dbReference type="SMART" id="SM00086">
    <property type="entry name" value="PAC"/>
    <property type="match status" value="2"/>
</dbReference>
<evidence type="ECO:0000259" key="11">
    <source>
        <dbReference type="PROSITE" id="PS50112"/>
    </source>
</evidence>
<dbReference type="PROSITE" id="PS50112">
    <property type="entry name" value="PAS"/>
    <property type="match status" value="1"/>
</dbReference>
<evidence type="ECO:0000313" key="14">
    <source>
        <dbReference type="Proteomes" id="UP000059672"/>
    </source>
</evidence>
<dbReference type="SUPFAM" id="SSF55874">
    <property type="entry name" value="ATPase domain of HSP90 chaperone/DNA topoisomerase II/histidine kinase"/>
    <property type="match status" value="1"/>
</dbReference>
<dbReference type="FunFam" id="3.30.565.10:FF:000006">
    <property type="entry name" value="Sensor histidine kinase WalK"/>
    <property type="match status" value="1"/>
</dbReference>
<feature type="domain" description="PAC" evidence="12">
    <location>
        <begin position="449"/>
        <end position="501"/>
    </location>
</feature>
<evidence type="ECO:0000313" key="13">
    <source>
        <dbReference type="EMBL" id="AMC11283.1"/>
    </source>
</evidence>
<organism evidence="13 14">
    <name type="scientific">Lutibacter profundi</name>
    <dbReference type="NCBI Taxonomy" id="1622118"/>
    <lineage>
        <taxon>Bacteria</taxon>
        <taxon>Pseudomonadati</taxon>
        <taxon>Bacteroidota</taxon>
        <taxon>Flavobacteriia</taxon>
        <taxon>Flavobacteriales</taxon>
        <taxon>Flavobacteriaceae</taxon>
        <taxon>Lutibacter</taxon>
    </lineage>
</organism>
<dbReference type="InterPro" id="IPR003661">
    <property type="entry name" value="HisK_dim/P_dom"/>
</dbReference>
<evidence type="ECO:0000256" key="3">
    <source>
        <dbReference type="ARBA" id="ARBA00022553"/>
    </source>
</evidence>
<name>A0A0X8G765_9FLAO</name>
<dbReference type="Pfam" id="PF00512">
    <property type="entry name" value="HisKA"/>
    <property type="match status" value="1"/>
</dbReference>
<dbReference type="SMART" id="SM00091">
    <property type="entry name" value="PAS"/>
    <property type="match status" value="1"/>
</dbReference>
<keyword evidence="5" id="KW-0418">Kinase</keyword>
<dbReference type="Pfam" id="PF02518">
    <property type="entry name" value="HATPase_c"/>
    <property type="match status" value="1"/>
</dbReference>
<keyword evidence="8" id="KW-0472">Membrane</keyword>
<dbReference type="InterPro" id="IPR013655">
    <property type="entry name" value="PAS_fold_3"/>
</dbReference>
<dbReference type="Gene3D" id="3.40.50.2300">
    <property type="match status" value="1"/>
</dbReference>
<dbReference type="SMART" id="SM00448">
    <property type="entry name" value="REC"/>
    <property type="match status" value="1"/>
</dbReference>
<dbReference type="PROSITE" id="PS50110">
    <property type="entry name" value="RESPONSE_REGULATORY"/>
    <property type="match status" value="1"/>
</dbReference>
<dbReference type="PANTHER" id="PTHR43047">
    <property type="entry name" value="TWO-COMPONENT HISTIDINE PROTEIN KINASE"/>
    <property type="match status" value="1"/>
</dbReference>
<dbReference type="SUPFAM" id="SSF55785">
    <property type="entry name" value="PYP-like sensor domain (PAS domain)"/>
    <property type="match status" value="2"/>
</dbReference>
<keyword evidence="8" id="KW-1133">Transmembrane helix</keyword>
<proteinExistence type="predicted"/>
<dbReference type="STRING" id="1622118.Lupro_08460"/>
<feature type="transmembrane region" description="Helical" evidence="8">
    <location>
        <begin position="6"/>
        <end position="29"/>
    </location>
</feature>
<dbReference type="InterPro" id="IPR004358">
    <property type="entry name" value="Sig_transdc_His_kin-like_C"/>
</dbReference>
<dbReference type="InterPro" id="IPR005467">
    <property type="entry name" value="His_kinase_dom"/>
</dbReference>
<reference evidence="13 14" key="2">
    <citation type="journal article" date="2016" name="Int. J. Syst. Evol. Microbiol.">
        <title>Lutibacter profundi sp. nov., isolated from a deep-sea hydrothermal system on the Arctic Mid-Ocean Ridge and emended description of the genus Lutibacter.</title>
        <authorList>
            <person name="Le Moine Bauer S."/>
            <person name="Roalkvam I."/>
            <person name="Steen I.H."/>
            <person name="Dahle H."/>
        </authorList>
    </citation>
    <scope>NUCLEOTIDE SEQUENCE [LARGE SCALE GENOMIC DNA]</scope>
    <source>
        <strain evidence="13 14">LP1</strain>
    </source>
</reference>
<feature type="modified residue" description="4-aspartylphosphate" evidence="6">
    <location>
        <position position="814"/>
    </location>
</feature>
<evidence type="ECO:0000256" key="8">
    <source>
        <dbReference type="SAM" id="Phobius"/>
    </source>
</evidence>
<feature type="domain" description="Response regulatory" evidence="10">
    <location>
        <begin position="761"/>
        <end position="879"/>
    </location>
</feature>
<keyword evidence="8" id="KW-0812">Transmembrane</keyword>
<dbReference type="KEGG" id="lut:Lupro_08460"/>
<dbReference type="EC" id="2.7.13.3" evidence="2"/>
<evidence type="ECO:0000256" key="1">
    <source>
        <dbReference type="ARBA" id="ARBA00000085"/>
    </source>
</evidence>
<feature type="domain" description="PAC" evidence="12">
    <location>
        <begin position="321"/>
        <end position="375"/>
    </location>
</feature>
<evidence type="ECO:0000259" key="9">
    <source>
        <dbReference type="PROSITE" id="PS50109"/>
    </source>
</evidence>
<dbReference type="SUPFAM" id="SSF47384">
    <property type="entry name" value="Homodimeric domain of signal transducing histidine kinase"/>
    <property type="match status" value="1"/>
</dbReference>
<keyword evidence="7" id="KW-0175">Coiled coil</keyword>
<gene>
    <name evidence="13" type="ORF">Lupro_08460</name>
</gene>
<sequence>MNLKKIFTIIHISLITLLIVLSVLTLLLFQKITHIKSHNEAKLKSYAIASKLRKSSNNLTQYARTYVLTGDSIWKKKYGKVLNILNGKKPWPNGRIISWKDSISKFNFLKEEVDKLELAFQNINNLSYTEKKAINAIDGLFDDGTENFTVKKAPNLFLARTIIFDDKYQEDKTKILELIEDFFVMYQKRIGREIKKHETTSYLLLWGINILVVIIIIISTISFFKIKNKIILQLEELKKAKEKAEEKEKENRKLSIAVNQSASVIVITDTAGNIEYTNPKFTKVTGYTATEVLGENMRILKTNYHSKEFYAKMWQVIKSGNTWKGVFRNKSKTGKVFWEQATITPIKDAHNNIINFLSIKEDITASKKTMLTLKESERNLIKAQKIAKIGSFNLNLKTMIAKTSSNFEAITEFNLGEIPFAVWREITHPDDAKNNQKVFENCIEKGEKFDLEYRIITMKTKKIKCIHGLGEVIYKNGEPVNFVGTIQDITERKEIEQELLKAKEKAEESDRLKTEFLNNMSHEIRTPMNGIIGFSEMLTAKNITEAKRKYFINIIQNSSKQLLQIIDDILEISKLGTRQVKVIETKVCLNDVLLELFSVFDIKAKENNTPLYLKKPLSNVKSTIFIDKTKLIKIVSNLLENAIKFTNKGFIEVGYSLENKMLNIYVKDTGTGIDSKYQKRIFDRFSRGNHKLSEKTGGLGLGLSIAKENTELLGGEISVQSEKGIGSTFFISIPYKPVNQHEKIKEKETILETENKPLKYTILVAEDEEVNYLFIEIVLMDKIKLPCTILHAKNGQEAVDFCKNNTAINLVLMDIKMPVLNGYRATEQIRKFNTTIPIIAQTAYSTPNEIEKASLAGCNDFISKPISKKTLLEIIDKYLLKQDEK</sequence>
<dbReference type="Gene3D" id="3.30.450.20">
    <property type="entry name" value="PAS domain"/>
    <property type="match status" value="2"/>
</dbReference>
<accession>A0A0X8G765</accession>
<feature type="domain" description="Histidine kinase" evidence="9">
    <location>
        <begin position="519"/>
        <end position="737"/>
    </location>
</feature>
<dbReference type="CDD" id="cd17546">
    <property type="entry name" value="REC_hyHK_CKI1_RcsC-like"/>
    <property type="match status" value="1"/>
</dbReference>
<dbReference type="AlphaFoldDB" id="A0A0X8G765"/>
<dbReference type="InterPro" id="IPR011006">
    <property type="entry name" value="CheY-like_superfamily"/>
</dbReference>
<dbReference type="InterPro" id="IPR036097">
    <property type="entry name" value="HisK_dim/P_sf"/>
</dbReference>
<dbReference type="SMART" id="SM00387">
    <property type="entry name" value="HATPase_c"/>
    <property type="match status" value="1"/>
</dbReference>
<dbReference type="Pfam" id="PF00072">
    <property type="entry name" value="Response_reg"/>
    <property type="match status" value="1"/>
</dbReference>
<dbReference type="GO" id="GO:0000155">
    <property type="term" value="F:phosphorelay sensor kinase activity"/>
    <property type="evidence" value="ECO:0007669"/>
    <property type="project" value="InterPro"/>
</dbReference>
<dbReference type="GO" id="GO:0005886">
    <property type="term" value="C:plasma membrane"/>
    <property type="evidence" value="ECO:0007669"/>
    <property type="project" value="TreeGrafter"/>
</dbReference>
<dbReference type="OrthoDB" id="9811889at2"/>
<keyword evidence="3 6" id="KW-0597">Phosphoprotein</keyword>
<dbReference type="PROSITE" id="PS50113">
    <property type="entry name" value="PAC"/>
    <property type="match status" value="2"/>
</dbReference>
<dbReference type="Gene3D" id="1.10.287.130">
    <property type="match status" value="1"/>
</dbReference>
<dbReference type="PRINTS" id="PR00344">
    <property type="entry name" value="BCTRLSENSOR"/>
</dbReference>
<evidence type="ECO:0000259" key="10">
    <source>
        <dbReference type="PROSITE" id="PS50110"/>
    </source>
</evidence>
<evidence type="ECO:0000256" key="5">
    <source>
        <dbReference type="ARBA" id="ARBA00022777"/>
    </source>
</evidence>
<dbReference type="InterPro" id="IPR000014">
    <property type="entry name" value="PAS"/>
</dbReference>
<dbReference type="Gene3D" id="3.30.565.10">
    <property type="entry name" value="Histidine kinase-like ATPase, C-terminal domain"/>
    <property type="match status" value="1"/>
</dbReference>
<dbReference type="SUPFAM" id="SSF52172">
    <property type="entry name" value="CheY-like"/>
    <property type="match status" value="1"/>
</dbReference>
<dbReference type="PATRIC" id="fig|1622118.3.peg.1750"/>
<protein>
    <recommendedName>
        <fullName evidence="2">histidine kinase</fullName>
        <ecNumber evidence="2">2.7.13.3</ecNumber>
    </recommendedName>
</protein>
<dbReference type="PANTHER" id="PTHR43047:SF72">
    <property type="entry name" value="OSMOSENSING HISTIDINE PROTEIN KINASE SLN1"/>
    <property type="match status" value="1"/>
</dbReference>
<dbReference type="Pfam" id="PF13426">
    <property type="entry name" value="PAS_9"/>
    <property type="match status" value="1"/>
</dbReference>
<feature type="transmembrane region" description="Helical" evidence="8">
    <location>
        <begin position="202"/>
        <end position="224"/>
    </location>
</feature>
<dbReference type="InterPro" id="IPR001789">
    <property type="entry name" value="Sig_transdc_resp-reg_receiver"/>
</dbReference>
<dbReference type="InterPro" id="IPR036890">
    <property type="entry name" value="HATPase_C_sf"/>
</dbReference>
<keyword evidence="14" id="KW-1185">Reference proteome</keyword>
<evidence type="ECO:0000256" key="2">
    <source>
        <dbReference type="ARBA" id="ARBA00012438"/>
    </source>
</evidence>
<evidence type="ECO:0000259" key="12">
    <source>
        <dbReference type="PROSITE" id="PS50113"/>
    </source>
</evidence>
<dbReference type="SMART" id="SM00388">
    <property type="entry name" value="HisKA"/>
    <property type="match status" value="1"/>
</dbReference>
<dbReference type="InterPro" id="IPR000700">
    <property type="entry name" value="PAS-assoc_C"/>
</dbReference>
<dbReference type="InterPro" id="IPR035965">
    <property type="entry name" value="PAS-like_dom_sf"/>
</dbReference>
<dbReference type="RefSeq" id="WP_068208689.1">
    <property type="nucleotide sequence ID" value="NZ_CP013355.1"/>
</dbReference>
<dbReference type="InterPro" id="IPR001610">
    <property type="entry name" value="PAC"/>
</dbReference>
<dbReference type="Proteomes" id="UP000059672">
    <property type="component" value="Chromosome"/>
</dbReference>
<dbReference type="Pfam" id="PF08447">
    <property type="entry name" value="PAS_3"/>
    <property type="match status" value="1"/>
</dbReference>
<dbReference type="CDD" id="cd00082">
    <property type="entry name" value="HisKA"/>
    <property type="match status" value="1"/>
</dbReference>
<dbReference type="CDD" id="cd00130">
    <property type="entry name" value="PAS"/>
    <property type="match status" value="2"/>
</dbReference>
<dbReference type="PROSITE" id="PS50109">
    <property type="entry name" value="HIS_KIN"/>
    <property type="match status" value="1"/>
</dbReference>
<dbReference type="InterPro" id="IPR003594">
    <property type="entry name" value="HATPase_dom"/>
</dbReference>
<evidence type="ECO:0000256" key="6">
    <source>
        <dbReference type="PROSITE-ProRule" id="PRU00169"/>
    </source>
</evidence>
<dbReference type="EMBL" id="CP013355">
    <property type="protein sequence ID" value="AMC11283.1"/>
    <property type="molecule type" value="Genomic_DNA"/>
</dbReference>
<keyword evidence="4" id="KW-0808">Transferase</keyword>
<feature type="coiled-coil region" evidence="7">
    <location>
        <begin position="227"/>
        <end position="260"/>
    </location>
</feature>
<dbReference type="Gene3D" id="2.10.70.100">
    <property type="match status" value="1"/>
</dbReference>
<reference evidence="14" key="1">
    <citation type="submission" date="2015-12" db="EMBL/GenBank/DDBJ databases">
        <title>Complete genome sequence of Lutibacter profundus strain LP1.</title>
        <authorList>
            <person name="Wissuwa J."/>
            <person name="Le Moine Bauer S."/>
            <person name="Stokke R."/>
            <person name="Dahle H."/>
            <person name="Steen I.H."/>
        </authorList>
    </citation>
    <scope>NUCLEOTIDE SEQUENCE [LARGE SCALE GENOMIC DNA]</scope>
    <source>
        <strain evidence="14">LP1</strain>
    </source>
</reference>